<gene>
    <name evidence="1" type="ORF">MIT9_P2187</name>
</gene>
<sequence>MNLLDDPLLRVRTFEGMTRMSLPALLAALGREEVMNLPGIQRHQEDAFHVFLCCLAATILARRGDEDPVQDEAYWRSGLLMLAEGDEDAWRLVVDDPARPAFMQPPLPQADHARLKPAASTPDALDLLPTAKNHDLKQSRAAHPQLDEWIYALVSLQTMSGYYGRGNPGISRMNGGFGNRSIVELVHRHTPGGRWQDAVIRLQAHRANVLQGEWGYDPEGLALVWLEPWDGRQMLELSRLDPFYVEICRRVRLRGEENTIIHAESVPSEKNRIAAEKLKGVVGDAWLPVDLSDDKAGVKALTVSPQGLTPDLLRRLVFEDDLELTVLQRPLPGRKGPVWLSVSVLVRGQGTTDGFRERRILIPAEVRPRLFGPRERRDPLARLSRTGIEYAGKMQSQVLKPAIFAFIEGAPEKLQFDRDSAAAWWLRCQRRFDALWSGDYFPWLWDVPDPDQPEAALNQWVKRLCDHALTVLREAEQAMPQHDGRHYRSLVRAENTFFGALFRTFQQLKEENTRATGTHD</sequence>
<dbReference type="NCBIfam" id="TIGR02547">
    <property type="entry name" value="casA_cse1"/>
    <property type="match status" value="1"/>
</dbReference>
<dbReference type="RefSeq" id="WP_317704996.1">
    <property type="nucleotide sequence ID" value="NZ_AP024714.1"/>
</dbReference>
<dbReference type="AlphaFoldDB" id="A0AAU9BV52"/>
<evidence type="ECO:0000313" key="2">
    <source>
        <dbReference type="Proteomes" id="UP001321825"/>
    </source>
</evidence>
<dbReference type="Proteomes" id="UP001321825">
    <property type="component" value="Chromosome"/>
</dbReference>
<keyword evidence="2" id="KW-1185">Reference proteome</keyword>
<dbReference type="InterPro" id="IPR013381">
    <property type="entry name" value="CRISPR-assoc_prot_Cse1"/>
</dbReference>
<dbReference type="EMBL" id="AP024714">
    <property type="protein sequence ID" value="BCX82601.1"/>
    <property type="molecule type" value="Genomic_DNA"/>
</dbReference>
<dbReference type="KEGG" id="mcau:MIT9_P2187"/>
<protein>
    <submittedName>
        <fullName evidence="1">CRISPR system Cascade subunit CasA</fullName>
    </submittedName>
</protein>
<name>A0AAU9BV52_9GAMM</name>
<organism evidence="1 2">
    <name type="scientific">Methylomarinovum caldicuralii</name>
    <dbReference type="NCBI Taxonomy" id="438856"/>
    <lineage>
        <taxon>Bacteria</taxon>
        <taxon>Pseudomonadati</taxon>
        <taxon>Pseudomonadota</taxon>
        <taxon>Gammaproteobacteria</taxon>
        <taxon>Methylococcales</taxon>
        <taxon>Methylothermaceae</taxon>
        <taxon>Methylomarinovum</taxon>
    </lineage>
</organism>
<accession>A0AAU9BV52</accession>
<reference evidence="2" key="1">
    <citation type="journal article" date="2024" name="Int. J. Syst. Evol. Microbiol.">
        <title>Methylomarinovum tepidoasis sp. nov., a moderately thermophilic methanotroph of the family Methylothermaceae isolated from a deep-sea hydrothermal field.</title>
        <authorList>
            <person name="Hirayama H."/>
            <person name="Takaki Y."/>
            <person name="Abe M."/>
            <person name="Miyazaki M."/>
            <person name="Uematsu K."/>
            <person name="Matsui Y."/>
            <person name="Takai K."/>
        </authorList>
    </citation>
    <scope>NUCLEOTIDE SEQUENCE [LARGE SCALE GENOMIC DNA]</scope>
    <source>
        <strain evidence="2">IT-9</strain>
    </source>
</reference>
<evidence type="ECO:0000313" key="1">
    <source>
        <dbReference type="EMBL" id="BCX82601.1"/>
    </source>
</evidence>
<proteinExistence type="predicted"/>